<accession>A0A2P4SPF9</accession>
<sequence length="129" mass="13667">CPARHKVHGSQGTAEPGYLLGLQAQSAARGSSSYSAKKGRCSHTASSCLPQSRGRHRVEPRAPKAWHSIFPTASGLAGGGEEGTRSILHACPVASFQRPSPQSCLPRAAPQDRWDIDTATASFLECMAR</sequence>
<feature type="region of interest" description="Disordered" evidence="1">
    <location>
        <begin position="29"/>
        <end position="64"/>
    </location>
</feature>
<keyword evidence="3" id="KW-1185">Reference proteome</keyword>
<organism evidence="2 3">
    <name type="scientific">Bambusicola thoracicus</name>
    <name type="common">Chinese bamboo-partridge</name>
    <name type="synonym">Perdix thoracica</name>
    <dbReference type="NCBI Taxonomy" id="9083"/>
    <lineage>
        <taxon>Eukaryota</taxon>
        <taxon>Metazoa</taxon>
        <taxon>Chordata</taxon>
        <taxon>Craniata</taxon>
        <taxon>Vertebrata</taxon>
        <taxon>Euteleostomi</taxon>
        <taxon>Archelosauria</taxon>
        <taxon>Archosauria</taxon>
        <taxon>Dinosauria</taxon>
        <taxon>Saurischia</taxon>
        <taxon>Theropoda</taxon>
        <taxon>Coelurosauria</taxon>
        <taxon>Aves</taxon>
        <taxon>Neognathae</taxon>
        <taxon>Galloanserae</taxon>
        <taxon>Galliformes</taxon>
        <taxon>Phasianidae</taxon>
        <taxon>Perdicinae</taxon>
        <taxon>Bambusicola</taxon>
    </lineage>
</organism>
<name>A0A2P4SPF9_BAMTH</name>
<feature type="non-terminal residue" evidence="2">
    <location>
        <position position="1"/>
    </location>
</feature>
<evidence type="ECO:0000313" key="3">
    <source>
        <dbReference type="Proteomes" id="UP000237246"/>
    </source>
</evidence>
<proteinExistence type="predicted"/>
<dbReference type="EMBL" id="PPHD01030957">
    <property type="protein sequence ID" value="POI26007.1"/>
    <property type="molecule type" value="Genomic_DNA"/>
</dbReference>
<protein>
    <submittedName>
        <fullName evidence="2">Uncharacterized protein</fullName>
    </submittedName>
</protein>
<dbReference type="AlphaFoldDB" id="A0A2P4SPF9"/>
<evidence type="ECO:0000256" key="1">
    <source>
        <dbReference type="SAM" id="MobiDB-lite"/>
    </source>
</evidence>
<reference evidence="2 3" key="1">
    <citation type="submission" date="2018-01" db="EMBL/GenBank/DDBJ databases">
        <title>Comparison of the Chinese Bamboo Partridge and Red Junglefowl genome sequences highlights the importance of demography in genome evolution.</title>
        <authorList>
            <person name="Tiley G.P."/>
            <person name="Kimball R.T."/>
            <person name="Braun E.L."/>
            <person name="Burleigh J.G."/>
        </authorList>
    </citation>
    <scope>NUCLEOTIDE SEQUENCE [LARGE SCALE GENOMIC DNA]</scope>
    <source>
        <strain evidence="2">RTK389</strain>
        <tissue evidence="2">Blood</tissue>
    </source>
</reference>
<dbReference type="Proteomes" id="UP000237246">
    <property type="component" value="Unassembled WGS sequence"/>
</dbReference>
<gene>
    <name evidence="2" type="ORF">CIB84_010242</name>
</gene>
<comment type="caution">
    <text evidence="2">The sequence shown here is derived from an EMBL/GenBank/DDBJ whole genome shotgun (WGS) entry which is preliminary data.</text>
</comment>
<evidence type="ECO:0000313" key="2">
    <source>
        <dbReference type="EMBL" id="POI26007.1"/>
    </source>
</evidence>